<name>A0AAD1ZTY5_9LAMI</name>
<organism evidence="1 2">
    <name type="scientific">Fraxinus pennsylvanica</name>
    <dbReference type="NCBI Taxonomy" id="56036"/>
    <lineage>
        <taxon>Eukaryota</taxon>
        <taxon>Viridiplantae</taxon>
        <taxon>Streptophyta</taxon>
        <taxon>Embryophyta</taxon>
        <taxon>Tracheophyta</taxon>
        <taxon>Spermatophyta</taxon>
        <taxon>Magnoliopsida</taxon>
        <taxon>eudicotyledons</taxon>
        <taxon>Gunneridae</taxon>
        <taxon>Pentapetalae</taxon>
        <taxon>asterids</taxon>
        <taxon>lamiids</taxon>
        <taxon>Lamiales</taxon>
        <taxon>Oleaceae</taxon>
        <taxon>Oleeae</taxon>
        <taxon>Fraxinus</taxon>
    </lineage>
</organism>
<keyword evidence="2" id="KW-1185">Reference proteome</keyword>
<evidence type="ECO:0000313" key="1">
    <source>
        <dbReference type="EMBL" id="CAI9775519.1"/>
    </source>
</evidence>
<dbReference type="Proteomes" id="UP000834106">
    <property type="component" value="Chromosome 14"/>
</dbReference>
<gene>
    <name evidence="1" type="ORF">FPE_LOCUS22949</name>
</gene>
<sequence length="236" mass="26855">MSCYWLSELLKLLGFQEGKILETNQFDLIFVHVGADEKINDLKDREFMTHLVGELMHMAQLETDIGSRLHVSIIMSYGAALDDENSMFVVSDAKLKINNELSQLFPRQSYPMKGGKPNKNVRHYGPILVAQWQNAVTRKDMVVEFSFRDFIEHGGNLVIPADRFLHEVALKLWKAPNTKVSKKAKLGVQLEQSNGKGADKGQNASNFFHFACFYNVLLNMASSGRLTMEGYFNIYR</sequence>
<evidence type="ECO:0000313" key="2">
    <source>
        <dbReference type="Proteomes" id="UP000834106"/>
    </source>
</evidence>
<proteinExistence type="predicted"/>
<reference evidence="1" key="1">
    <citation type="submission" date="2023-05" db="EMBL/GenBank/DDBJ databases">
        <authorList>
            <person name="Huff M."/>
        </authorList>
    </citation>
    <scope>NUCLEOTIDE SEQUENCE</scope>
</reference>
<dbReference type="PANTHER" id="PTHR35506:SF1">
    <property type="entry name" value="OS02G0135600 PROTEIN"/>
    <property type="match status" value="1"/>
</dbReference>
<dbReference type="EMBL" id="OU503049">
    <property type="protein sequence ID" value="CAI9775519.1"/>
    <property type="molecule type" value="Genomic_DNA"/>
</dbReference>
<accession>A0AAD1ZTY5</accession>
<dbReference type="PANTHER" id="PTHR35506">
    <property type="entry name" value="OS02G0135600 PROTEIN"/>
    <property type="match status" value="1"/>
</dbReference>
<dbReference type="AlphaFoldDB" id="A0AAD1ZTY5"/>
<protein>
    <submittedName>
        <fullName evidence="1">Uncharacterized protein</fullName>
    </submittedName>
</protein>